<dbReference type="SUPFAM" id="SSF55326">
    <property type="entry name" value="PurM N-terminal domain-like"/>
    <property type="match status" value="1"/>
</dbReference>
<feature type="domain" description="PurM-like C-terminal" evidence="3">
    <location>
        <begin position="160"/>
        <end position="309"/>
    </location>
</feature>
<organism evidence="4 5">
    <name type="scientific">Candidatus Solincola sediminis</name>
    <dbReference type="NCBI Taxonomy" id="1797199"/>
    <lineage>
        <taxon>Bacteria</taxon>
        <taxon>Bacillati</taxon>
        <taxon>Actinomycetota</taxon>
        <taxon>Candidatus Geothermincolia</taxon>
        <taxon>Candidatus Geothermincolales</taxon>
        <taxon>Candidatus Geothermincolaceae</taxon>
        <taxon>Candidatus Solincola</taxon>
    </lineage>
</organism>
<feature type="domain" description="PurM-like N-terminal" evidence="2">
    <location>
        <begin position="36"/>
        <end position="148"/>
    </location>
</feature>
<sequence>MDDRVIAMAHGGGGSRMLDLLEEIVFPLIDQAGEPEDAAALSLPGTRLAYTTDSFVVKPIFFPGGDIGKLAVCGTANDLAMRGARPLYLTLALILEEGLSFGVLQKVLESAAFWAKEAGVKIVAGDTKVVERGAADSLYINTSGIGVIPEGREVSIKGAEPGDVLIVNGFIGDHETSVLSEREGFDFEVAVDSDCAPLYGLVERMQQAGTIHALRDATRGGLAAVLREMAQGSGIAIELSEESIPVREGVRGVCEMLGLDPMLLANEGKFVAAVPEDNAGPMLAAMRFHPLGQDAAVIGKVLEGRKGEVSILTPLGSHRVVRMPSGENFPRIC</sequence>
<dbReference type="SUPFAM" id="SSF56042">
    <property type="entry name" value="PurM C-terminal domain-like"/>
    <property type="match status" value="1"/>
</dbReference>
<dbReference type="STRING" id="1797197.A2Y75_09450"/>
<dbReference type="PANTHER" id="PTHR30303:SF0">
    <property type="entry name" value="CARBAMOYL DEHYDRATASE HYPE"/>
    <property type="match status" value="1"/>
</dbReference>
<dbReference type="InterPro" id="IPR036676">
    <property type="entry name" value="PurM-like_C_sf"/>
</dbReference>
<evidence type="ECO:0000313" key="5">
    <source>
        <dbReference type="Proteomes" id="UP000177876"/>
    </source>
</evidence>
<name>A0A1F2WFB3_9ACTN</name>
<dbReference type="Gene3D" id="3.30.1330.10">
    <property type="entry name" value="PurM-like, N-terminal domain"/>
    <property type="match status" value="1"/>
</dbReference>
<dbReference type="GO" id="GO:0051604">
    <property type="term" value="P:protein maturation"/>
    <property type="evidence" value="ECO:0007669"/>
    <property type="project" value="TreeGrafter"/>
</dbReference>
<protein>
    <submittedName>
        <fullName evidence="4">Hydrogenase expression/formation protein HypE</fullName>
    </submittedName>
</protein>
<dbReference type="PANTHER" id="PTHR30303">
    <property type="entry name" value="HYDROGENASE ISOENZYMES FORMATION PROTEIN HYPE"/>
    <property type="match status" value="1"/>
</dbReference>
<dbReference type="NCBIfam" id="TIGR02124">
    <property type="entry name" value="hypE"/>
    <property type="match status" value="1"/>
</dbReference>
<dbReference type="Pfam" id="PF02769">
    <property type="entry name" value="AIRS_C"/>
    <property type="match status" value="1"/>
</dbReference>
<evidence type="ECO:0000259" key="3">
    <source>
        <dbReference type="Pfam" id="PF02769"/>
    </source>
</evidence>
<accession>A0A1F2WFB3</accession>
<evidence type="ECO:0000256" key="1">
    <source>
        <dbReference type="ARBA" id="ARBA00006243"/>
    </source>
</evidence>
<evidence type="ECO:0000259" key="2">
    <source>
        <dbReference type="Pfam" id="PF00586"/>
    </source>
</evidence>
<dbReference type="CDD" id="cd02197">
    <property type="entry name" value="HypE"/>
    <property type="match status" value="1"/>
</dbReference>
<dbReference type="InterPro" id="IPR036921">
    <property type="entry name" value="PurM-like_N_sf"/>
</dbReference>
<reference evidence="4 5" key="1">
    <citation type="journal article" date="2016" name="Nat. Commun.">
        <title>Thousands of microbial genomes shed light on interconnected biogeochemical processes in an aquifer system.</title>
        <authorList>
            <person name="Anantharaman K."/>
            <person name="Brown C.T."/>
            <person name="Hug L.A."/>
            <person name="Sharon I."/>
            <person name="Castelle C.J."/>
            <person name="Probst A.J."/>
            <person name="Thomas B.C."/>
            <person name="Singh A."/>
            <person name="Wilkins M.J."/>
            <person name="Karaoz U."/>
            <person name="Brodie E.L."/>
            <person name="Williams K.H."/>
            <person name="Hubbard S.S."/>
            <person name="Banfield J.F."/>
        </authorList>
    </citation>
    <scope>NUCLEOTIDE SEQUENCE [LARGE SCALE GENOMIC DNA]</scope>
</reference>
<proteinExistence type="inferred from homology"/>
<dbReference type="Pfam" id="PF00586">
    <property type="entry name" value="AIRS"/>
    <property type="match status" value="1"/>
</dbReference>
<dbReference type="PIRSF" id="PIRSF005644">
    <property type="entry name" value="Hdrgns_mtr_HypE"/>
    <property type="match status" value="1"/>
</dbReference>
<dbReference type="InterPro" id="IPR011854">
    <property type="entry name" value="HypE"/>
</dbReference>
<dbReference type="Proteomes" id="UP000177876">
    <property type="component" value="Unassembled WGS sequence"/>
</dbReference>
<comment type="similarity">
    <text evidence="1">Belongs to the HypE family.</text>
</comment>
<dbReference type="AlphaFoldDB" id="A0A1F2WFB3"/>
<dbReference type="EMBL" id="MELK01000053">
    <property type="protein sequence ID" value="OFW55529.1"/>
    <property type="molecule type" value="Genomic_DNA"/>
</dbReference>
<dbReference type="InterPro" id="IPR010918">
    <property type="entry name" value="PurM-like_C_dom"/>
</dbReference>
<comment type="caution">
    <text evidence="4">The sequence shown here is derived from an EMBL/GenBank/DDBJ whole genome shotgun (WGS) entry which is preliminary data.</text>
</comment>
<dbReference type="InterPro" id="IPR016188">
    <property type="entry name" value="PurM-like_N"/>
</dbReference>
<dbReference type="Gene3D" id="3.90.650.10">
    <property type="entry name" value="PurM-like C-terminal domain"/>
    <property type="match status" value="1"/>
</dbReference>
<evidence type="ECO:0000313" key="4">
    <source>
        <dbReference type="EMBL" id="OFW55529.1"/>
    </source>
</evidence>
<gene>
    <name evidence="4" type="ORF">A2Y75_09450</name>
</gene>